<dbReference type="Proteomes" id="UP000610760">
    <property type="component" value="Unassembled WGS sequence"/>
</dbReference>
<accession>A0A926E3W5</accession>
<protein>
    <submittedName>
        <fullName evidence="1">SGNH/GDSL hydrolase family protein</fullName>
    </submittedName>
</protein>
<keyword evidence="1" id="KW-0378">Hydrolase</keyword>
<dbReference type="Gene3D" id="3.40.50.1110">
    <property type="entry name" value="SGNH hydrolase"/>
    <property type="match status" value="1"/>
</dbReference>
<dbReference type="CDD" id="cd00229">
    <property type="entry name" value="SGNH_hydrolase"/>
    <property type="match status" value="1"/>
</dbReference>
<sequence length="211" mass="24346">MENSFTYEHENIRQKLETYEWENNWCERAYDTEAQRVLYIGDSISCGIRRFATAASDNQILFDGFGTSKALDNPFYTKMLRLFAQQQGYRSIVLFNNGLHGWHLDDEVSYPMYFRKMLDFLKTEFSDTPIAVVLSTAVTDPVRLTRIIKRNAVAEQAAKEYGSPVIDLFSVSESHSKLHTDDGIHFVEEGYRQLAQIVYKSVDRIICSPNS</sequence>
<dbReference type="SUPFAM" id="SSF52266">
    <property type="entry name" value="SGNH hydrolase"/>
    <property type="match status" value="1"/>
</dbReference>
<dbReference type="InterPro" id="IPR036514">
    <property type="entry name" value="SGNH_hydro_sf"/>
</dbReference>
<organism evidence="1 2">
    <name type="scientific">Fumia xinanensis</name>
    <dbReference type="NCBI Taxonomy" id="2763659"/>
    <lineage>
        <taxon>Bacteria</taxon>
        <taxon>Bacillati</taxon>
        <taxon>Bacillota</taxon>
        <taxon>Clostridia</taxon>
        <taxon>Eubacteriales</taxon>
        <taxon>Oscillospiraceae</taxon>
        <taxon>Fumia</taxon>
    </lineage>
</organism>
<reference evidence="1" key="1">
    <citation type="submission" date="2020-08" db="EMBL/GenBank/DDBJ databases">
        <title>Genome public.</title>
        <authorList>
            <person name="Liu C."/>
            <person name="Sun Q."/>
        </authorList>
    </citation>
    <scope>NUCLEOTIDE SEQUENCE</scope>
    <source>
        <strain evidence="1">NSJ-33</strain>
    </source>
</reference>
<evidence type="ECO:0000313" key="1">
    <source>
        <dbReference type="EMBL" id="MBC8559060.1"/>
    </source>
</evidence>
<gene>
    <name evidence="1" type="ORF">H8710_03135</name>
</gene>
<evidence type="ECO:0000313" key="2">
    <source>
        <dbReference type="Proteomes" id="UP000610760"/>
    </source>
</evidence>
<dbReference type="AlphaFoldDB" id="A0A926E3W5"/>
<proteinExistence type="predicted"/>
<keyword evidence="2" id="KW-1185">Reference proteome</keyword>
<name>A0A926E3W5_9FIRM</name>
<dbReference type="RefSeq" id="WP_249293953.1">
    <property type="nucleotide sequence ID" value="NZ_JACRSV010000001.1"/>
</dbReference>
<dbReference type="EMBL" id="JACRSV010000001">
    <property type="protein sequence ID" value="MBC8559060.1"/>
    <property type="molecule type" value="Genomic_DNA"/>
</dbReference>
<dbReference type="GO" id="GO:0016787">
    <property type="term" value="F:hydrolase activity"/>
    <property type="evidence" value="ECO:0007669"/>
    <property type="project" value="UniProtKB-KW"/>
</dbReference>
<comment type="caution">
    <text evidence="1">The sequence shown here is derived from an EMBL/GenBank/DDBJ whole genome shotgun (WGS) entry which is preliminary data.</text>
</comment>